<keyword evidence="5" id="KW-0406">Ion transport</keyword>
<dbReference type="GO" id="GO:0005886">
    <property type="term" value="C:plasma membrane"/>
    <property type="evidence" value="ECO:0007669"/>
    <property type="project" value="UniProtKB-SubCell"/>
</dbReference>
<dbReference type="InterPro" id="IPR003148">
    <property type="entry name" value="RCK_N"/>
</dbReference>
<dbReference type="InterPro" id="IPR050721">
    <property type="entry name" value="Trk_Ktr_HKT_K-transport"/>
</dbReference>
<proteinExistence type="predicted"/>
<dbReference type="Gene3D" id="3.30.70.1450">
    <property type="entry name" value="Regulator of K+ conductance, C-terminal domain"/>
    <property type="match status" value="1"/>
</dbReference>
<dbReference type="InterPro" id="IPR036721">
    <property type="entry name" value="RCK_C_sf"/>
</dbReference>
<comment type="caution">
    <text evidence="5">The sequence shown here is derived from an EMBL/GenBank/DDBJ whole genome shotgun (WGS) entry which is preliminary data.</text>
</comment>
<dbReference type="Pfam" id="PF02080">
    <property type="entry name" value="TrkA_C"/>
    <property type="match status" value="1"/>
</dbReference>
<dbReference type="InterPro" id="IPR006037">
    <property type="entry name" value="RCK_C"/>
</dbReference>
<keyword evidence="2" id="KW-0812">Transmembrane</keyword>
<feature type="domain" description="RCK N-terminal" evidence="3">
    <location>
        <begin position="107"/>
        <end position="226"/>
    </location>
</feature>
<keyword evidence="2" id="KW-1133">Transmembrane helix</keyword>
<dbReference type="InterPro" id="IPR013099">
    <property type="entry name" value="K_chnl_dom"/>
</dbReference>
<dbReference type="Proteomes" id="UP000294678">
    <property type="component" value="Unassembled WGS sequence"/>
</dbReference>
<evidence type="ECO:0000313" key="6">
    <source>
        <dbReference type="Proteomes" id="UP000294678"/>
    </source>
</evidence>
<evidence type="ECO:0000259" key="3">
    <source>
        <dbReference type="PROSITE" id="PS51201"/>
    </source>
</evidence>
<feature type="transmembrane region" description="Helical" evidence="2">
    <location>
        <begin position="7"/>
        <end position="28"/>
    </location>
</feature>
<dbReference type="SUPFAM" id="SSF116726">
    <property type="entry name" value="TrkA C-terminal domain-like"/>
    <property type="match status" value="1"/>
</dbReference>
<keyword evidence="2" id="KW-0472">Membrane</keyword>
<gene>
    <name evidence="5" type="ORF">EV215_0514</name>
</gene>
<evidence type="ECO:0000259" key="4">
    <source>
        <dbReference type="PROSITE" id="PS51202"/>
    </source>
</evidence>
<accession>A0AA46DZM9</accession>
<dbReference type="PROSITE" id="PS51202">
    <property type="entry name" value="RCK_C"/>
    <property type="match status" value="1"/>
</dbReference>
<dbReference type="Gene3D" id="1.10.287.70">
    <property type="match status" value="1"/>
</dbReference>
<protein>
    <submittedName>
        <fullName evidence="5">Voltage-gated potassium channel</fullName>
    </submittedName>
</protein>
<dbReference type="PANTHER" id="PTHR43833:SF9">
    <property type="entry name" value="POTASSIUM CHANNEL PROTEIN YUGO-RELATED"/>
    <property type="match status" value="1"/>
</dbReference>
<reference evidence="5 6" key="1">
    <citation type="submission" date="2019-03" db="EMBL/GenBank/DDBJ databases">
        <title>Genomic Encyclopedia of Type Strains, Phase IV (KMG-IV): sequencing the most valuable type-strain genomes for metagenomic binning, comparative biology and taxonomic classification.</title>
        <authorList>
            <person name="Goeker M."/>
        </authorList>
    </citation>
    <scope>NUCLEOTIDE SEQUENCE [LARGE SCALE GENOMIC DNA]</scope>
    <source>
        <strain evidence="5 6">DSM 100055</strain>
    </source>
</reference>
<evidence type="ECO:0000313" key="5">
    <source>
        <dbReference type="EMBL" id="TDT71825.1"/>
    </source>
</evidence>
<dbReference type="InterPro" id="IPR036291">
    <property type="entry name" value="NAD(P)-bd_dom_sf"/>
</dbReference>
<comment type="subcellular location">
    <subcellularLocation>
        <location evidence="1">Cell membrane</location>
        <topology evidence="1">Multi-pass membrane protein</topology>
    </subcellularLocation>
</comment>
<name>A0AA46DZM9_9FUSO</name>
<dbReference type="PANTHER" id="PTHR43833">
    <property type="entry name" value="POTASSIUM CHANNEL PROTEIN 2-RELATED-RELATED"/>
    <property type="match status" value="1"/>
</dbReference>
<keyword evidence="5" id="KW-0813">Transport</keyword>
<feature type="domain" description="RCK C-terminal" evidence="4">
    <location>
        <begin position="249"/>
        <end position="334"/>
    </location>
</feature>
<organism evidence="5 6">
    <name type="scientific">Hypnocyclicus thermotrophus</name>
    <dbReference type="NCBI Taxonomy" id="1627895"/>
    <lineage>
        <taxon>Bacteria</taxon>
        <taxon>Fusobacteriati</taxon>
        <taxon>Fusobacteriota</taxon>
        <taxon>Fusobacteriia</taxon>
        <taxon>Fusobacteriales</taxon>
        <taxon>Fusobacteriaceae</taxon>
        <taxon>Hypnocyclicus</taxon>
    </lineage>
</organism>
<dbReference type="Pfam" id="PF07885">
    <property type="entry name" value="Ion_trans_2"/>
    <property type="match status" value="1"/>
</dbReference>
<dbReference type="PROSITE" id="PS51201">
    <property type="entry name" value="RCK_N"/>
    <property type="match status" value="1"/>
</dbReference>
<sequence length="334" mass="37107">MINFKNFLLMILSLITIYLIGILGYIYIENYSLMDAIYMTAITISTVGFSELKPLSLSGKIFTIFLIFIGISFVLYSVSVIVKFILEGELNKYLKGVKVKSKINNLSNHIIICGAGRTGYRIIEQYVKSNENFVVIESDIEKIKVLESTLGNNILILNEDATKDETLIEAGIERAKALVAVLSSDAENLFLSLSAKSLNNKISVITRALDLHSEKKLKKAGADYVISPLSIAADKIVKITAQKNINKFIDYITESGVDELKVEFIDIPKNSKLVNKTLLEAKIPQKTSLIVVGIEENNKIKLNPTSTSLINPNSKLLVFGKKEQIKKLENLIKG</sequence>
<dbReference type="Pfam" id="PF02254">
    <property type="entry name" value="TrkA_N"/>
    <property type="match status" value="1"/>
</dbReference>
<dbReference type="AlphaFoldDB" id="A0AA46DZM9"/>
<dbReference type="GO" id="GO:0008324">
    <property type="term" value="F:monoatomic cation transmembrane transporter activity"/>
    <property type="evidence" value="ECO:0007669"/>
    <property type="project" value="InterPro"/>
</dbReference>
<evidence type="ECO:0000256" key="1">
    <source>
        <dbReference type="ARBA" id="ARBA00004651"/>
    </source>
</evidence>
<dbReference type="GO" id="GO:0006813">
    <property type="term" value="P:potassium ion transport"/>
    <property type="evidence" value="ECO:0007669"/>
    <property type="project" value="InterPro"/>
</dbReference>
<evidence type="ECO:0000256" key="2">
    <source>
        <dbReference type="SAM" id="Phobius"/>
    </source>
</evidence>
<dbReference type="SUPFAM" id="SSF51735">
    <property type="entry name" value="NAD(P)-binding Rossmann-fold domains"/>
    <property type="match status" value="1"/>
</dbReference>
<dbReference type="RefSeq" id="WP_134112418.1">
    <property type="nucleotide sequence ID" value="NZ_SOBG01000002.1"/>
</dbReference>
<dbReference type="Gene3D" id="3.40.50.720">
    <property type="entry name" value="NAD(P)-binding Rossmann-like Domain"/>
    <property type="match status" value="1"/>
</dbReference>
<keyword evidence="5" id="KW-0407">Ion channel</keyword>
<dbReference type="SUPFAM" id="SSF81324">
    <property type="entry name" value="Voltage-gated potassium channels"/>
    <property type="match status" value="1"/>
</dbReference>
<dbReference type="EMBL" id="SOBG01000002">
    <property type="protein sequence ID" value="TDT71825.1"/>
    <property type="molecule type" value="Genomic_DNA"/>
</dbReference>
<feature type="transmembrane region" description="Helical" evidence="2">
    <location>
        <begin position="61"/>
        <end position="86"/>
    </location>
</feature>
<keyword evidence="6" id="KW-1185">Reference proteome</keyword>